<keyword evidence="3 5" id="KW-1133">Transmembrane helix</keyword>
<keyword evidence="2 5" id="KW-0812">Transmembrane</keyword>
<evidence type="ECO:0000256" key="4">
    <source>
        <dbReference type="ARBA" id="ARBA00023136"/>
    </source>
</evidence>
<accession>A0A444VKY0</accession>
<gene>
    <name evidence="7" type="ORF">DN53_14625</name>
</gene>
<feature type="transmembrane region" description="Helical" evidence="5">
    <location>
        <begin position="164"/>
        <end position="185"/>
    </location>
</feature>
<dbReference type="GO" id="GO:0016020">
    <property type="term" value="C:membrane"/>
    <property type="evidence" value="ECO:0007669"/>
    <property type="project" value="UniProtKB-SubCell"/>
</dbReference>
<feature type="domain" description="O-antigen ligase-related" evidence="6">
    <location>
        <begin position="118"/>
        <end position="276"/>
    </location>
</feature>
<evidence type="ECO:0000313" key="8">
    <source>
        <dbReference type="Proteomes" id="UP000290261"/>
    </source>
</evidence>
<evidence type="ECO:0000256" key="5">
    <source>
        <dbReference type="SAM" id="Phobius"/>
    </source>
</evidence>
<sequence length="351" mass="39722">MLSTIFSAFSNADPEVIRTNISLDVITLILYLFMLHFFIKEDKKTVFIVVFISLIVLAGSVWYDFLIGLPKYNRTLAESVRKGGFGENPNKAASGIKFLALGVLFFLEHSKTKKYLVITILVATIFITFSRSGTVSAVLILILGTMNNWKSTFQIDVQRLIKSFFRIVILFSVLYVALLTLAGVIRENFPAFTRGAAGERMDLLLGQSDKGVIAEDTGSGGGRGDLFLKYMDDFMSNPLGYGTGFTDDREFNSLNTHNQYLYLAVNYGILGLVLYLWLIGYGIKISISRNQFYCFVFYSLFVFEGLIAHNVFYERAVLICVAFFDSLNYGEKYFDETLKRRIYNEPNNTLV</sequence>
<dbReference type="EMBL" id="JJMP01000006">
    <property type="protein sequence ID" value="RYC51428.1"/>
    <property type="molecule type" value="Genomic_DNA"/>
</dbReference>
<feature type="transmembrane region" description="Helical" evidence="5">
    <location>
        <begin position="260"/>
        <end position="280"/>
    </location>
</feature>
<dbReference type="Pfam" id="PF04932">
    <property type="entry name" value="Wzy_C"/>
    <property type="match status" value="1"/>
</dbReference>
<reference evidence="7 8" key="1">
    <citation type="submission" date="2014-04" db="EMBL/GenBank/DDBJ databases">
        <title>Whole genome of Muricauda olearia.</title>
        <authorList>
            <person name="Zhang X.-H."/>
            <person name="Tang K."/>
        </authorList>
    </citation>
    <scope>NUCLEOTIDE SEQUENCE [LARGE SCALE GENOMIC DNA]</scope>
    <source>
        <strain evidence="7 8">Th120</strain>
    </source>
</reference>
<keyword evidence="8" id="KW-1185">Reference proteome</keyword>
<organism evidence="7 8">
    <name type="scientific">Flagellimonas olearia</name>
    <dbReference type="NCBI Taxonomy" id="552546"/>
    <lineage>
        <taxon>Bacteria</taxon>
        <taxon>Pseudomonadati</taxon>
        <taxon>Bacteroidota</taxon>
        <taxon>Flavobacteriia</taxon>
        <taxon>Flavobacteriales</taxon>
        <taxon>Flavobacteriaceae</taxon>
        <taxon>Flagellimonas</taxon>
    </lineage>
</organism>
<evidence type="ECO:0000313" key="7">
    <source>
        <dbReference type="EMBL" id="RYC51428.1"/>
    </source>
</evidence>
<dbReference type="InterPro" id="IPR007016">
    <property type="entry name" value="O-antigen_ligase-rel_domated"/>
</dbReference>
<feature type="transmembrane region" description="Helical" evidence="5">
    <location>
        <begin position="292"/>
        <end position="313"/>
    </location>
</feature>
<dbReference type="PANTHER" id="PTHR37422">
    <property type="entry name" value="TEICHURONIC ACID BIOSYNTHESIS PROTEIN TUAE"/>
    <property type="match status" value="1"/>
</dbReference>
<feature type="transmembrane region" description="Helical" evidence="5">
    <location>
        <begin position="115"/>
        <end position="143"/>
    </location>
</feature>
<name>A0A444VKY0_9FLAO</name>
<evidence type="ECO:0000256" key="1">
    <source>
        <dbReference type="ARBA" id="ARBA00004141"/>
    </source>
</evidence>
<evidence type="ECO:0000256" key="2">
    <source>
        <dbReference type="ARBA" id="ARBA00022692"/>
    </source>
</evidence>
<dbReference type="Proteomes" id="UP000290261">
    <property type="component" value="Unassembled WGS sequence"/>
</dbReference>
<feature type="transmembrane region" description="Helical" evidence="5">
    <location>
        <begin position="20"/>
        <end position="39"/>
    </location>
</feature>
<proteinExistence type="predicted"/>
<comment type="subcellular location">
    <subcellularLocation>
        <location evidence="1">Membrane</location>
        <topology evidence="1">Multi-pass membrane protein</topology>
    </subcellularLocation>
</comment>
<dbReference type="AlphaFoldDB" id="A0A444VKY0"/>
<keyword evidence="4 5" id="KW-0472">Membrane</keyword>
<comment type="caution">
    <text evidence="7">The sequence shown here is derived from an EMBL/GenBank/DDBJ whole genome shotgun (WGS) entry which is preliminary data.</text>
</comment>
<dbReference type="PANTHER" id="PTHR37422:SF13">
    <property type="entry name" value="LIPOPOLYSACCHARIDE BIOSYNTHESIS PROTEIN PA4999-RELATED"/>
    <property type="match status" value="1"/>
</dbReference>
<feature type="transmembrane region" description="Helical" evidence="5">
    <location>
        <begin position="46"/>
        <end position="63"/>
    </location>
</feature>
<evidence type="ECO:0000256" key="3">
    <source>
        <dbReference type="ARBA" id="ARBA00022989"/>
    </source>
</evidence>
<dbReference type="InterPro" id="IPR051533">
    <property type="entry name" value="WaaL-like"/>
</dbReference>
<protein>
    <recommendedName>
        <fullName evidence="6">O-antigen ligase-related domain-containing protein</fullName>
    </recommendedName>
</protein>
<evidence type="ECO:0000259" key="6">
    <source>
        <dbReference type="Pfam" id="PF04932"/>
    </source>
</evidence>